<sequence length="104" mass="11282">MSAEGQLYNAALFAPASPSPSSPLTFDTGLHLPCAKLALEPSIQADVATLSREKDLHEMLEKRDAKEVEGLSAAELMKVDPATGLKVLPHWLAQPYFWPQPIVS</sequence>
<protein>
    <submittedName>
        <fullName evidence="1">Uncharacterized protein</fullName>
    </submittedName>
</protein>
<dbReference type="HOGENOM" id="CLU_2251086_0_0_1"/>
<dbReference type="InParanoid" id="A0A0C3EMU3"/>
<proteinExistence type="predicted"/>
<dbReference type="STRING" id="765440.A0A0C3EMU3"/>
<dbReference type="EMBL" id="KN833070">
    <property type="protein sequence ID" value="KIM73915.1"/>
    <property type="molecule type" value="Genomic_DNA"/>
</dbReference>
<dbReference type="AlphaFoldDB" id="A0A0C3EMU3"/>
<keyword evidence="2" id="KW-1185">Reference proteome</keyword>
<dbReference type="Proteomes" id="UP000054166">
    <property type="component" value="Unassembled WGS sequence"/>
</dbReference>
<gene>
    <name evidence="1" type="ORF">PILCRDRAFT_14820</name>
</gene>
<organism evidence="1 2">
    <name type="scientific">Piloderma croceum (strain F 1598)</name>
    <dbReference type="NCBI Taxonomy" id="765440"/>
    <lineage>
        <taxon>Eukaryota</taxon>
        <taxon>Fungi</taxon>
        <taxon>Dikarya</taxon>
        <taxon>Basidiomycota</taxon>
        <taxon>Agaricomycotina</taxon>
        <taxon>Agaricomycetes</taxon>
        <taxon>Agaricomycetidae</taxon>
        <taxon>Atheliales</taxon>
        <taxon>Atheliaceae</taxon>
        <taxon>Piloderma</taxon>
    </lineage>
</organism>
<accession>A0A0C3EMU3</accession>
<dbReference type="OrthoDB" id="272303at2759"/>
<evidence type="ECO:0000313" key="2">
    <source>
        <dbReference type="Proteomes" id="UP000054166"/>
    </source>
</evidence>
<reference evidence="1 2" key="1">
    <citation type="submission" date="2014-04" db="EMBL/GenBank/DDBJ databases">
        <authorList>
            <consortium name="DOE Joint Genome Institute"/>
            <person name="Kuo A."/>
            <person name="Tarkka M."/>
            <person name="Buscot F."/>
            <person name="Kohler A."/>
            <person name="Nagy L.G."/>
            <person name="Floudas D."/>
            <person name="Copeland A."/>
            <person name="Barry K.W."/>
            <person name="Cichocki N."/>
            <person name="Veneault-Fourrey C."/>
            <person name="LaButti K."/>
            <person name="Lindquist E.A."/>
            <person name="Lipzen A."/>
            <person name="Lundell T."/>
            <person name="Morin E."/>
            <person name="Murat C."/>
            <person name="Sun H."/>
            <person name="Tunlid A."/>
            <person name="Henrissat B."/>
            <person name="Grigoriev I.V."/>
            <person name="Hibbett D.S."/>
            <person name="Martin F."/>
            <person name="Nordberg H.P."/>
            <person name="Cantor M.N."/>
            <person name="Hua S.X."/>
        </authorList>
    </citation>
    <scope>NUCLEOTIDE SEQUENCE [LARGE SCALE GENOMIC DNA]</scope>
    <source>
        <strain evidence="1 2">F 1598</strain>
    </source>
</reference>
<name>A0A0C3EMU3_PILCF</name>
<evidence type="ECO:0000313" key="1">
    <source>
        <dbReference type="EMBL" id="KIM73915.1"/>
    </source>
</evidence>
<reference evidence="2" key="2">
    <citation type="submission" date="2015-01" db="EMBL/GenBank/DDBJ databases">
        <title>Evolutionary Origins and Diversification of the Mycorrhizal Mutualists.</title>
        <authorList>
            <consortium name="DOE Joint Genome Institute"/>
            <consortium name="Mycorrhizal Genomics Consortium"/>
            <person name="Kohler A."/>
            <person name="Kuo A."/>
            <person name="Nagy L.G."/>
            <person name="Floudas D."/>
            <person name="Copeland A."/>
            <person name="Barry K.W."/>
            <person name="Cichocki N."/>
            <person name="Veneault-Fourrey C."/>
            <person name="LaButti K."/>
            <person name="Lindquist E.A."/>
            <person name="Lipzen A."/>
            <person name="Lundell T."/>
            <person name="Morin E."/>
            <person name="Murat C."/>
            <person name="Riley R."/>
            <person name="Ohm R."/>
            <person name="Sun H."/>
            <person name="Tunlid A."/>
            <person name="Henrissat B."/>
            <person name="Grigoriev I.V."/>
            <person name="Hibbett D.S."/>
            <person name="Martin F."/>
        </authorList>
    </citation>
    <scope>NUCLEOTIDE SEQUENCE [LARGE SCALE GENOMIC DNA]</scope>
    <source>
        <strain evidence="2">F 1598</strain>
    </source>
</reference>